<sequence length="570" mass="65251">MSDSDESCMDVESCTSEDFLGSSDDNFSSDGDGDVDVDDVDGNVLDDWVFVLGDDLGPDVVYFTGESRPKHSISPESKPIEYLDLFFTREFLQNIVNFTNNYADTWIQNNQQHLRSHPTSRGHGWIKQGKTNLLEIRAFLGVVINMGLIKKANLKLYWDISHPCASTPWFVTHFNRDRFQLLLKFLHFTDMHVPNQQPLNKIYKIQFLVEHFNNKFLYYYYPQRDISIDESMVGYKGKTPHLRQYMPNKRHSRFGIKLWCVSDSTNGYLCQFEIYKGGKDPDVAAIAYGMTYSLVFRLLRQTNFLHQGHHLGIDNYYTSPQLLLDLYAHQTTATGTVRVNRKGLPEICIKSKLKNKEVCQCRKGPLLCVAYQDGKKKPILLSTVAKAGFTEIRNRRVNIVMKPNAVSLYNKTMGGVDLGDAQLYVYLSERKTIKWTTKVAFSLFGRAILNSYLLYKLNTNEHKPMSKIDFMMAIVESLVGDYFPVKVISKRRTSREIEMARSTIVSYPLPQHTANNNPLYGHNLVKVSAGKKIKCVAGHQTRVRTSWQCQLCSVGLCPACFSNYHIKAVH</sequence>
<feature type="compositionally biased region" description="Low complexity" evidence="1">
    <location>
        <begin position="18"/>
        <end position="30"/>
    </location>
</feature>
<organism evidence="3 4">
    <name type="scientific">Hydra vulgaris</name>
    <name type="common">Hydra</name>
    <name type="synonym">Hydra attenuata</name>
    <dbReference type="NCBI Taxonomy" id="6087"/>
    <lineage>
        <taxon>Eukaryota</taxon>
        <taxon>Metazoa</taxon>
        <taxon>Cnidaria</taxon>
        <taxon>Hydrozoa</taxon>
        <taxon>Hydroidolina</taxon>
        <taxon>Anthoathecata</taxon>
        <taxon>Aplanulata</taxon>
        <taxon>Hydridae</taxon>
        <taxon>Hydra</taxon>
    </lineage>
</organism>
<keyword evidence="3" id="KW-1185">Reference proteome</keyword>
<dbReference type="RefSeq" id="XP_065671853.1">
    <property type="nucleotide sequence ID" value="XM_065815781.1"/>
</dbReference>
<dbReference type="Proteomes" id="UP001652625">
    <property type="component" value="Chromosome 13"/>
</dbReference>
<gene>
    <name evidence="4" type="primary">LOC136089715</name>
</gene>
<evidence type="ECO:0000313" key="4">
    <source>
        <dbReference type="RefSeq" id="XP_065671853.1"/>
    </source>
</evidence>
<dbReference type="PANTHER" id="PTHR46599">
    <property type="entry name" value="PIGGYBAC TRANSPOSABLE ELEMENT-DERIVED PROTEIN 4"/>
    <property type="match status" value="1"/>
</dbReference>
<dbReference type="Pfam" id="PF13843">
    <property type="entry name" value="DDE_Tnp_1_7"/>
    <property type="match status" value="1"/>
</dbReference>
<dbReference type="GeneID" id="136089715"/>
<dbReference type="InterPro" id="IPR029526">
    <property type="entry name" value="PGBD"/>
</dbReference>
<evidence type="ECO:0000256" key="1">
    <source>
        <dbReference type="SAM" id="MobiDB-lite"/>
    </source>
</evidence>
<reference evidence="4" key="1">
    <citation type="submission" date="2025-08" db="UniProtKB">
        <authorList>
            <consortium name="RefSeq"/>
        </authorList>
    </citation>
    <scope>IDENTIFICATION</scope>
</reference>
<feature type="domain" description="PiggyBac transposable element-derived protein" evidence="2">
    <location>
        <begin position="79"/>
        <end position="452"/>
    </location>
</feature>
<protein>
    <submittedName>
        <fullName evidence="4">PiggyBac transposable element-derived protein 4-like</fullName>
    </submittedName>
</protein>
<accession>A0ABM4DBU9</accession>
<evidence type="ECO:0000313" key="3">
    <source>
        <dbReference type="Proteomes" id="UP001652625"/>
    </source>
</evidence>
<name>A0ABM4DBU9_HYDVU</name>
<dbReference type="PANTHER" id="PTHR46599:SF3">
    <property type="entry name" value="PIGGYBAC TRANSPOSABLE ELEMENT-DERIVED PROTEIN 4"/>
    <property type="match status" value="1"/>
</dbReference>
<proteinExistence type="predicted"/>
<feature type="region of interest" description="Disordered" evidence="1">
    <location>
        <begin position="1"/>
        <end position="34"/>
    </location>
</feature>
<evidence type="ECO:0000259" key="2">
    <source>
        <dbReference type="Pfam" id="PF13843"/>
    </source>
</evidence>